<dbReference type="GO" id="GO:0015171">
    <property type="term" value="F:amino acid transmembrane transporter activity"/>
    <property type="evidence" value="ECO:0007669"/>
    <property type="project" value="TreeGrafter"/>
</dbReference>
<name>A0A9N8S283_9BURK</name>
<feature type="transmembrane region" description="Helical" evidence="6">
    <location>
        <begin position="72"/>
        <end position="89"/>
    </location>
</feature>
<accession>A0A9N8S283</accession>
<dbReference type="PANTHER" id="PTHR30086:SF20">
    <property type="entry name" value="ARGININE EXPORTER PROTEIN ARGO-RELATED"/>
    <property type="match status" value="1"/>
</dbReference>
<evidence type="ECO:0000256" key="3">
    <source>
        <dbReference type="ARBA" id="ARBA00022692"/>
    </source>
</evidence>
<evidence type="ECO:0000256" key="2">
    <source>
        <dbReference type="ARBA" id="ARBA00022475"/>
    </source>
</evidence>
<comment type="subcellular location">
    <subcellularLocation>
        <location evidence="1">Cell membrane</location>
        <topology evidence="1">Multi-pass membrane protein</topology>
    </subcellularLocation>
</comment>
<dbReference type="Proteomes" id="UP000789704">
    <property type="component" value="Unassembled WGS sequence"/>
</dbReference>
<evidence type="ECO:0000256" key="1">
    <source>
        <dbReference type="ARBA" id="ARBA00004651"/>
    </source>
</evidence>
<dbReference type="InterPro" id="IPR001123">
    <property type="entry name" value="LeuE-type"/>
</dbReference>
<sequence>MNTLLSMMAFALASSISPGPVNVVALGAGARYGLVASMRHVTGATVGFTLLLLLTGMGLHALLSEWPQLTKGIQYTGVAFLLYMAYRLATDDGQPGAEKVAKGPSMMSGAAMQWLNPKAWLASLAGMGAYAADGNAQHMWQFAGVYFLICYGSIACWALAGTFLRHYLSVPARVRRFNRVMALLLAVSALYLLEA</sequence>
<evidence type="ECO:0000256" key="5">
    <source>
        <dbReference type="ARBA" id="ARBA00023136"/>
    </source>
</evidence>
<dbReference type="EMBL" id="CAJQZC010000012">
    <property type="protein sequence ID" value="CAG4921763.1"/>
    <property type="molecule type" value="Genomic_DNA"/>
</dbReference>
<reference evidence="7" key="1">
    <citation type="submission" date="2021-04" db="EMBL/GenBank/DDBJ databases">
        <authorList>
            <person name="Vanwijnsberghe S."/>
        </authorList>
    </citation>
    <scope>NUCLEOTIDE SEQUENCE</scope>
    <source>
        <strain evidence="7">LMG 31841</strain>
    </source>
</reference>
<keyword evidence="2" id="KW-1003">Cell membrane</keyword>
<keyword evidence="3 6" id="KW-0812">Transmembrane</keyword>
<proteinExistence type="predicted"/>
<feature type="transmembrane region" description="Helical" evidence="6">
    <location>
        <begin position="143"/>
        <end position="164"/>
    </location>
</feature>
<organism evidence="7 8">
    <name type="scientific">Paraburkholderia saeva</name>
    <dbReference type="NCBI Taxonomy" id="2777537"/>
    <lineage>
        <taxon>Bacteria</taxon>
        <taxon>Pseudomonadati</taxon>
        <taxon>Pseudomonadota</taxon>
        <taxon>Betaproteobacteria</taxon>
        <taxon>Burkholderiales</taxon>
        <taxon>Burkholderiaceae</taxon>
        <taxon>Paraburkholderia</taxon>
    </lineage>
</organism>
<dbReference type="RefSeq" id="WP_228882941.1">
    <property type="nucleotide sequence ID" value="NZ_CAJQYX010000039.1"/>
</dbReference>
<dbReference type="Pfam" id="PF01810">
    <property type="entry name" value="LysE"/>
    <property type="match status" value="1"/>
</dbReference>
<feature type="transmembrane region" description="Helical" evidence="6">
    <location>
        <begin position="176"/>
        <end position="193"/>
    </location>
</feature>
<comment type="caution">
    <text evidence="7">The sequence shown here is derived from an EMBL/GenBank/DDBJ whole genome shotgun (WGS) entry which is preliminary data.</text>
</comment>
<keyword evidence="4 6" id="KW-1133">Transmembrane helix</keyword>
<evidence type="ECO:0000256" key="4">
    <source>
        <dbReference type="ARBA" id="ARBA00022989"/>
    </source>
</evidence>
<dbReference type="PANTHER" id="PTHR30086">
    <property type="entry name" value="ARGININE EXPORTER PROTEIN ARGO"/>
    <property type="match status" value="1"/>
</dbReference>
<dbReference type="GO" id="GO:0005886">
    <property type="term" value="C:plasma membrane"/>
    <property type="evidence" value="ECO:0007669"/>
    <property type="project" value="UniProtKB-SubCell"/>
</dbReference>
<evidence type="ECO:0000313" key="8">
    <source>
        <dbReference type="Proteomes" id="UP000789704"/>
    </source>
</evidence>
<protein>
    <submittedName>
        <fullName evidence="7">Cysteine/O-acetylserine efflux protein</fullName>
    </submittedName>
</protein>
<keyword evidence="8" id="KW-1185">Reference proteome</keyword>
<feature type="transmembrane region" description="Helical" evidence="6">
    <location>
        <begin position="41"/>
        <end position="63"/>
    </location>
</feature>
<gene>
    <name evidence="7" type="primary">eamB_2</name>
    <name evidence="7" type="ORF">LMG31841_05125</name>
</gene>
<evidence type="ECO:0000256" key="6">
    <source>
        <dbReference type="SAM" id="Phobius"/>
    </source>
</evidence>
<dbReference type="GO" id="GO:0033228">
    <property type="term" value="P:cysteine export across plasma membrane"/>
    <property type="evidence" value="ECO:0007669"/>
    <property type="project" value="TreeGrafter"/>
</dbReference>
<keyword evidence="5 6" id="KW-0472">Membrane</keyword>
<dbReference type="AlphaFoldDB" id="A0A9N8S283"/>
<evidence type="ECO:0000313" key="7">
    <source>
        <dbReference type="EMBL" id="CAG4921763.1"/>
    </source>
</evidence>